<evidence type="ECO:0000313" key="2">
    <source>
        <dbReference type="EMBL" id="SPF31024.1"/>
    </source>
</evidence>
<keyword evidence="3" id="KW-1185">Reference proteome</keyword>
<accession>A0A2R8AFK5</accession>
<organism evidence="2 3">
    <name type="scientific">Pontivivens insulae</name>
    <dbReference type="NCBI Taxonomy" id="1639689"/>
    <lineage>
        <taxon>Bacteria</taxon>
        <taxon>Pseudomonadati</taxon>
        <taxon>Pseudomonadota</taxon>
        <taxon>Alphaproteobacteria</taxon>
        <taxon>Rhodobacterales</taxon>
        <taxon>Paracoccaceae</taxon>
        <taxon>Pontivivens</taxon>
    </lineage>
</organism>
<dbReference type="SUPFAM" id="SSF52317">
    <property type="entry name" value="Class I glutamine amidotransferase-like"/>
    <property type="match status" value="1"/>
</dbReference>
<name>A0A2R8AFK5_9RHOB</name>
<keyword evidence="1" id="KW-0812">Transmembrane</keyword>
<dbReference type="Gene3D" id="3.40.50.880">
    <property type="match status" value="1"/>
</dbReference>
<feature type="transmembrane region" description="Helical" evidence="1">
    <location>
        <begin position="12"/>
        <end position="32"/>
    </location>
</feature>
<evidence type="ECO:0000313" key="3">
    <source>
        <dbReference type="Proteomes" id="UP000244932"/>
    </source>
</evidence>
<keyword evidence="1" id="KW-0472">Membrane</keyword>
<proteinExistence type="predicted"/>
<dbReference type="EMBL" id="OMKW01000004">
    <property type="protein sequence ID" value="SPF31024.1"/>
    <property type="molecule type" value="Genomic_DNA"/>
</dbReference>
<dbReference type="RefSeq" id="WP_108783701.1">
    <property type="nucleotide sequence ID" value="NZ_OMKW01000004.1"/>
</dbReference>
<dbReference type="PANTHER" id="PTHR37947:SF1">
    <property type="entry name" value="BLL2462 PROTEIN"/>
    <property type="match status" value="1"/>
</dbReference>
<gene>
    <name evidence="2" type="ORF">POI8812_03374</name>
</gene>
<protein>
    <recommendedName>
        <fullName evidence="4">Glutamine amidotransferase domain-containing protein</fullName>
    </recommendedName>
</protein>
<dbReference type="Proteomes" id="UP000244932">
    <property type="component" value="Unassembled WGS sequence"/>
</dbReference>
<evidence type="ECO:0000256" key="1">
    <source>
        <dbReference type="SAM" id="Phobius"/>
    </source>
</evidence>
<sequence length="699" mass="75872">MIEGSVIFSPLVAGWLLLALGAATVVLCAYAAWMRLGGWFLRGLGAAVLLMALAGPSLKEEDREPLADIAYLIIDQTGSQSIAPRPEQLERARRAMSERLDRLQAASDAPLEWRELTVTDPPAADEERGTRIMAALAEAASSAGADRIAGAIIVTDGQAHDVPETPDFPAPVHVLLTGQEDEWDRRLVVEAAPAFGIVGETVEMTVMIEELGEVPAPARSLPLAISLDGERVTTVPIPVGESLTFTVPIDRGGRNLLELDFEAEGGELTDRNNGAIVEINGVRDRLRVLLVSGEPHAGGRTWRNLLKSDASVDLVHFTILRPPSKQDGVPVYEMSLIAFPTRELFMEKIDEFDLIIFDRYRRRGVLPVPYLENIARYVEDGGAVLVASGPAFAGVESLWRTPLASVLPADPTARVLDDGFYPTISDLGRRHPVTATLEDFAPAPVAEDGTPGWGRWFRLVELAQRSGNTVMEGTDGRPLLILDRVGDGRIAMLASDHAWLWSRGFEGGGPQDELLRRLAHWLMAEPELEEEVLQGNVTAQQELLITRRTLLTETPDVVVTRPDGEMVSVEMTEQAPGQWEVTLPAEIMGVYRLVDGDVRGVVPVGPSAPREFENALSTADVLAPLVDLNDGAVLRVADGLPELRRVAEGRTAAGRNWIGLADRSAYTVTDVSLTPLAPAWLVLLLAAAFIIGAWRIESR</sequence>
<dbReference type="OrthoDB" id="9769144at2"/>
<dbReference type="PANTHER" id="PTHR37947">
    <property type="entry name" value="BLL2462 PROTEIN"/>
    <property type="match status" value="1"/>
</dbReference>
<keyword evidence="1" id="KW-1133">Transmembrane helix</keyword>
<feature type="transmembrane region" description="Helical" evidence="1">
    <location>
        <begin position="677"/>
        <end position="696"/>
    </location>
</feature>
<dbReference type="InterPro" id="IPR029062">
    <property type="entry name" value="Class_I_gatase-like"/>
</dbReference>
<evidence type="ECO:0008006" key="4">
    <source>
        <dbReference type="Google" id="ProtNLM"/>
    </source>
</evidence>
<dbReference type="AlphaFoldDB" id="A0A2R8AFK5"/>
<reference evidence="2 3" key="1">
    <citation type="submission" date="2018-03" db="EMBL/GenBank/DDBJ databases">
        <authorList>
            <person name="Keele B.F."/>
        </authorList>
    </citation>
    <scope>NUCLEOTIDE SEQUENCE [LARGE SCALE GENOMIC DNA]</scope>
    <source>
        <strain evidence="2 3">CeCT 8812</strain>
    </source>
</reference>